<dbReference type="AlphaFoldDB" id="G2E2F0"/>
<dbReference type="EMBL" id="AFWT01000016">
    <property type="protein sequence ID" value="EGV30866.1"/>
    <property type="molecule type" value="Genomic_DNA"/>
</dbReference>
<dbReference type="PATRIC" id="fig|765913.3.peg.2542"/>
<dbReference type="RefSeq" id="WP_007041211.1">
    <property type="nucleotide sequence ID" value="NZ_AFWT01000016.1"/>
</dbReference>
<evidence type="ECO:0000256" key="8">
    <source>
        <dbReference type="RuleBase" id="RU362079"/>
    </source>
</evidence>
<comment type="catalytic activity">
    <reaction evidence="2 8">
        <text>7,8-dihydroneopterin = 6-hydroxymethyl-7,8-dihydropterin + glycolaldehyde</text>
        <dbReference type="Rhea" id="RHEA:10540"/>
        <dbReference type="ChEBI" id="CHEBI:17001"/>
        <dbReference type="ChEBI" id="CHEBI:17071"/>
        <dbReference type="ChEBI" id="CHEBI:44841"/>
        <dbReference type="EC" id="4.1.2.25"/>
    </reaction>
</comment>
<dbReference type="eggNOG" id="COG1539">
    <property type="taxonomic scope" value="Bacteria"/>
</dbReference>
<dbReference type="PANTHER" id="PTHR42844:SF1">
    <property type="entry name" value="DIHYDRONEOPTERIN ALDOLASE 1-RELATED"/>
    <property type="match status" value="1"/>
</dbReference>
<accession>G2E2F0</accession>
<evidence type="ECO:0000313" key="10">
    <source>
        <dbReference type="EMBL" id="EGV30866.1"/>
    </source>
</evidence>
<gene>
    <name evidence="10" type="ORF">ThidrDRAFT_2498</name>
</gene>
<keyword evidence="11" id="KW-1185">Reference proteome</keyword>
<evidence type="ECO:0000256" key="1">
    <source>
        <dbReference type="ARBA" id="ARBA00000693"/>
    </source>
</evidence>
<dbReference type="GO" id="GO:0005737">
    <property type="term" value="C:cytoplasm"/>
    <property type="evidence" value="ECO:0007669"/>
    <property type="project" value="TreeGrafter"/>
</dbReference>
<dbReference type="UniPathway" id="UPA00077">
    <property type="reaction ID" value="UER00154"/>
</dbReference>
<dbReference type="PANTHER" id="PTHR42844">
    <property type="entry name" value="DIHYDRONEOPTERIN ALDOLASE 1-RELATED"/>
    <property type="match status" value="1"/>
</dbReference>
<comment type="similarity">
    <text evidence="4 8">Belongs to the DHNA family.</text>
</comment>
<dbReference type="Gene3D" id="3.30.1130.10">
    <property type="match status" value="1"/>
</dbReference>
<dbReference type="GO" id="GO:0004150">
    <property type="term" value="F:dihydroneopterin aldolase activity"/>
    <property type="evidence" value="ECO:0007669"/>
    <property type="project" value="UniProtKB-UniRule"/>
</dbReference>
<dbReference type="FunFam" id="3.30.1130.10:FF:000002">
    <property type="entry name" value="7,8-dihydroneopterin aldolase"/>
    <property type="match status" value="1"/>
</dbReference>
<keyword evidence="7 8" id="KW-0456">Lyase</keyword>
<dbReference type="InterPro" id="IPR043133">
    <property type="entry name" value="GTP-CH-I_C/QueF"/>
</dbReference>
<dbReference type="CDD" id="cd00534">
    <property type="entry name" value="DHNA_DHNTPE"/>
    <property type="match status" value="1"/>
</dbReference>
<keyword evidence="5 8" id="KW-0289">Folate biosynthesis</keyword>
<dbReference type="NCBIfam" id="TIGR00525">
    <property type="entry name" value="folB"/>
    <property type="match status" value="1"/>
</dbReference>
<dbReference type="InterPro" id="IPR006156">
    <property type="entry name" value="Dihydroneopterin_aldolase"/>
</dbReference>
<dbReference type="GO" id="GO:0016853">
    <property type="term" value="F:isomerase activity"/>
    <property type="evidence" value="ECO:0007669"/>
    <property type="project" value="UniProtKB-KW"/>
</dbReference>
<evidence type="ECO:0000256" key="3">
    <source>
        <dbReference type="ARBA" id="ARBA00005013"/>
    </source>
</evidence>
<sequence>MDIVFIHGLTIETTIGIHDWEKRTRRPIVLDLEMASDIARAAASDRIEDALDYDAVTQRLKREVSENRSELVETLAERCATILREEFGIPWVRLRLNKPGAVGEGVDVGILIERGDRPTGTASL</sequence>
<dbReference type="EC" id="4.1.2.25" evidence="8"/>
<dbReference type="STRING" id="765913.ThidrDRAFT_2498"/>
<comment type="function">
    <text evidence="8">Catalyzes the conversion of 7,8-dihydroneopterin to 6-hydroxymethyl-7,8-dihydropterin.</text>
</comment>
<dbReference type="GO" id="GO:0046654">
    <property type="term" value="P:tetrahydrofolate biosynthetic process"/>
    <property type="evidence" value="ECO:0007669"/>
    <property type="project" value="UniProtKB-UniRule"/>
</dbReference>
<dbReference type="SUPFAM" id="SSF55620">
    <property type="entry name" value="Tetrahydrobiopterin biosynthesis enzymes-like"/>
    <property type="match status" value="1"/>
</dbReference>
<organism evidence="10 11">
    <name type="scientific">Thiorhodococcus drewsii AZ1</name>
    <dbReference type="NCBI Taxonomy" id="765913"/>
    <lineage>
        <taxon>Bacteria</taxon>
        <taxon>Pseudomonadati</taxon>
        <taxon>Pseudomonadota</taxon>
        <taxon>Gammaproteobacteria</taxon>
        <taxon>Chromatiales</taxon>
        <taxon>Chromatiaceae</taxon>
        <taxon>Thiorhodococcus</taxon>
    </lineage>
</organism>
<evidence type="ECO:0000256" key="2">
    <source>
        <dbReference type="ARBA" id="ARBA00001353"/>
    </source>
</evidence>
<keyword evidence="6" id="KW-0413">Isomerase</keyword>
<reference evidence="10 11" key="1">
    <citation type="submission" date="2011-06" db="EMBL/GenBank/DDBJ databases">
        <title>The draft genome of Thiorhodococcus drewsii AZ1.</title>
        <authorList>
            <consortium name="US DOE Joint Genome Institute (JGI-PGF)"/>
            <person name="Lucas S."/>
            <person name="Han J."/>
            <person name="Lapidus A."/>
            <person name="Cheng J.-F."/>
            <person name="Goodwin L."/>
            <person name="Pitluck S."/>
            <person name="Peters L."/>
            <person name="Land M.L."/>
            <person name="Hauser L."/>
            <person name="Vogl K."/>
            <person name="Liu Z."/>
            <person name="Imhoff J."/>
            <person name="Thiel V."/>
            <person name="Frigaard N.-U."/>
            <person name="Bryant D.A."/>
            <person name="Woyke T.J."/>
        </authorList>
    </citation>
    <scope>NUCLEOTIDE SEQUENCE [LARGE SCALE GENOMIC DNA]</scope>
    <source>
        <strain evidence="10 11">AZ1</strain>
    </source>
</reference>
<evidence type="ECO:0000256" key="7">
    <source>
        <dbReference type="ARBA" id="ARBA00023239"/>
    </source>
</evidence>
<evidence type="ECO:0000259" key="9">
    <source>
        <dbReference type="SMART" id="SM00905"/>
    </source>
</evidence>
<dbReference type="SMART" id="SM00905">
    <property type="entry name" value="FolB"/>
    <property type="match status" value="1"/>
</dbReference>
<dbReference type="InterPro" id="IPR006157">
    <property type="entry name" value="FolB_dom"/>
</dbReference>
<comment type="pathway">
    <text evidence="3 8">Cofactor biosynthesis; tetrahydrofolate biosynthesis; 2-amino-4-hydroxy-6-hydroxymethyl-7,8-dihydropteridine diphosphate from 7,8-dihydroneopterin triphosphate: step 3/4.</text>
</comment>
<feature type="domain" description="Dihydroneopterin aldolase/epimerase" evidence="9">
    <location>
        <begin position="4"/>
        <end position="114"/>
    </location>
</feature>
<dbReference type="GO" id="GO:0046656">
    <property type="term" value="P:folic acid biosynthetic process"/>
    <property type="evidence" value="ECO:0007669"/>
    <property type="project" value="UniProtKB-UniRule"/>
</dbReference>
<dbReference type="Pfam" id="PF02152">
    <property type="entry name" value="FolB"/>
    <property type="match status" value="1"/>
</dbReference>
<evidence type="ECO:0000256" key="5">
    <source>
        <dbReference type="ARBA" id="ARBA00022909"/>
    </source>
</evidence>
<evidence type="ECO:0000256" key="4">
    <source>
        <dbReference type="ARBA" id="ARBA00005708"/>
    </source>
</evidence>
<dbReference type="NCBIfam" id="TIGR00526">
    <property type="entry name" value="folB_dom"/>
    <property type="match status" value="1"/>
</dbReference>
<comment type="caution">
    <text evidence="10">The sequence shown here is derived from an EMBL/GenBank/DDBJ whole genome shotgun (WGS) entry which is preliminary data.</text>
</comment>
<evidence type="ECO:0000256" key="6">
    <source>
        <dbReference type="ARBA" id="ARBA00023235"/>
    </source>
</evidence>
<dbReference type="Proteomes" id="UP000004200">
    <property type="component" value="Unassembled WGS sequence"/>
</dbReference>
<comment type="catalytic activity">
    <reaction evidence="1">
        <text>7,8-dihydroneopterin = 7,8-dihydromonapterin</text>
        <dbReference type="Rhea" id="RHEA:45328"/>
        <dbReference type="ChEBI" id="CHEBI:17001"/>
        <dbReference type="ChEBI" id="CHEBI:71175"/>
        <dbReference type="EC" id="5.1.99.8"/>
    </reaction>
</comment>
<name>G2E2F0_9GAMM</name>
<proteinExistence type="inferred from homology"/>
<protein>
    <recommendedName>
        <fullName evidence="8">7,8-dihydroneopterin aldolase</fullName>
        <ecNumber evidence="8">4.1.2.25</ecNumber>
    </recommendedName>
</protein>
<dbReference type="OrthoDB" id="9810587at2"/>
<evidence type="ECO:0000313" key="11">
    <source>
        <dbReference type="Proteomes" id="UP000004200"/>
    </source>
</evidence>